<dbReference type="InterPro" id="IPR018392">
    <property type="entry name" value="LysM"/>
</dbReference>
<feature type="signal peptide" evidence="1">
    <location>
        <begin position="1"/>
        <end position="20"/>
    </location>
</feature>
<dbReference type="PANTHER" id="PTHR34700:SF8">
    <property type="entry name" value="POTASSIUM BINDING PROTEIN KBP"/>
    <property type="match status" value="1"/>
</dbReference>
<dbReference type="EMBL" id="CP151767">
    <property type="protein sequence ID" value="WZU67677.1"/>
    <property type="molecule type" value="Genomic_DNA"/>
</dbReference>
<reference evidence="3 4" key="2">
    <citation type="submission" date="2024-08" db="EMBL/GenBank/DDBJ databases">
        <title>Phylogenomic analyses of a clade within the roseobacter group suggest taxonomic reassignments of species of the genera Aestuariivita, Citreicella, Loktanella, Nautella, Pelagibaca, Ruegeria, Thalassobius, Thiobacimonas and Tropicibacter, and the proposal o.</title>
        <authorList>
            <person name="Jeon C.O."/>
        </authorList>
    </citation>
    <scope>NUCLEOTIDE SEQUENCE [LARGE SCALE GENOMIC DNA]</scope>
    <source>
        <strain evidence="3 4">SS1-5</strain>
    </source>
</reference>
<dbReference type="AlphaFoldDB" id="A0AAN0NKR7"/>
<dbReference type="RefSeq" id="WP_342076987.1">
    <property type="nucleotide sequence ID" value="NZ_CP151767.2"/>
</dbReference>
<dbReference type="InterPro" id="IPR052196">
    <property type="entry name" value="Bact_Kbp"/>
</dbReference>
<sequence>MYKFLTIPTIALALAGPAYAQSDSDDELRSLTSNVLASITGQAPEPVETAEVETDALRGLVEQALSEGQSDAYLEALIVEAADNGQIEVPDAMRTTTGDVDTRTLLASLVAKSEEVDATGTEAQAAEADGAEEELQDQFYEVVAGDSLAAISLTFYGTTQDYIRIFNANRDSLNSPDRIRVGQTLVIPQ</sequence>
<dbReference type="SMART" id="SM00257">
    <property type="entry name" value="LysM"/>
    <property type="match status" value="1"/>
</dbReference>
<evidence type="ECO:0000259" key="2">
    <source>
        <dbReference type="PROSITE" id="PS51782"/>
    </source>
</evidence>
<feature type="domain" description="LysM" evidence="2">
    <location>
        <begin position="138"/>
        <end position="187"/>
    </location>
</feature>
<organism evidence="3 4">
    <name type="scientific">Yoonia rhodophyticola</name>
    <dbReference type="NCBI Taxonomy" id="3137370"/>
    <lineage>
        <taxon>Bacteria</taxon>
        <taxon>Pseudomonadati</taxon>
        <taxon>Pseudomonadota</taxon>
        <taxon>Alphaproteobacteria</taxon>
        <taxon>Rhodobacterales</taxon>
        <taxon>Paracoccaceae</taxon>
        <taxon>Yoonia</taxon>
    </lineage>
</organism>
<dbReference type="Proteomes" id="UP001470809">
    <property type="component" value="Chromosome"/>
</dbReference>
<proteinExistence type="predicted"/>
<name>A0AAN0NKR7_9RHOB</name>
<accession>A0AAN0NKR7</accession>
<dbReference type="InterPro" id="IPR036779">
    <property type="entry name" value="LysM_dom_sf"/>
</dbReference>
<dbReference type="Gene3D" id="3.10.350.10">
    <property type="entry name" value="LysM domain"/>
    <property type="match status" value="1"/>
</dbReference>
<dbReference type="KEGG" id="yrh:AABB31_22665"/>
<dbReference type="PROSITE" id="PS51782">
    <property type="entry name" value="LYSM"/>
    <property type="match status" value="1"/>
</dbReference>
<feature type="chain" id="PRO_5043021832" evidence="1">
    <location>
        <begin position="21"/>
        <end position="189"/>
    </location>
</feature>
<evidence type="ECO:0000313" key="3">
    <source>
        <dbReference type="EMBL" id="WZU67677.1"/>
    </source>
</evidence>
<protein>
    <submittedName>
        <fullName evidence="3">LysM peptidoglycan-binding domain-containing protein</fullName>
    </submittedName>
</protein>
<dbReference type="CDD" id="cd00118">
    <property type="entry name" value="LysM"/>
    <property type="match status" value="1"/>
</dbReference>
<keyword evidence="1" id="KW-0732">Signal</keyword>
<dbReference type="SUPFAM" id="SSF54106">
    <property type="entry name" value="LysM domain"/>
    <property type="match status" value="1"/>
</dbReference>
<dbReference type="PANTHER" id="PTHR34700">
    <property type="entry name" value="POTASSIUM BINDING PROTEIN KBP"/>
    <property type="match status" value="1"/>
</dbReference>
<reference evidence="4" key="1">
    <citation type="submission" date="2024-04" db="EMBL/GenBank/DDBJ databases">
        <title>Phylogenomic analyses of a clade within the roseobacter group suggest taxonomic reassignments of species of the genera Aestuariivita, Citreicella, Loktanella, Nautella, Pelagibaca, Ruegeria, Thalassobius, Thiobacimonas and Tropicibacter, and the proposal o.</title>
        <authorList>
            <person name="Jeon C.O."/>
        </authorList>
    </citation>
    <scope>NUCLEOTIDE SEQUENCE [LARGE SCALE GENOMIC DNA]</scope>
    <source>
        <strain evidence="4">SS1-5</strain>
    </source>
</reference>
<evidence type="ECO:0000256" key="1">
    <source>
        <dbReference type="SAM" id="SignalP"/>
    </source>
</evidence>
<keyword evidence="4" id="KW-1185">Reference proteome</keyword>
<dbReference type="Pfam" id="PF01476">
    <property type="entry name" value="LysM"/>
    <property type="match status" value="1"/>
</dbReference>
<gene>
    <name evidence="3" type="ORF">AABB31_22665</name>
</gene>
<evidence type="ECO:0000313" key="4">
    <source>
        <dbReference type="Proteomes" id="UP001470809"/>
    </source>
</evidence>